<feature type="domain" description="N-acetyltransferase" evidence="3">
    <location>
        <begin position="7"/>
        <end position="155"/>
    </location>
</feature>
<name>A0AAE3XF02_9DEIO</name>
<evidence type="ECO:0000313" key="5">
    <source>
        <dbReference type="Proteomes" id="UP001185331"/>
    </source>
</evidence>
<dbReference type="AlphaFoldDB" id="A0AAE3XF02"/>
<accession>A0AAE3XF02</accession>
<proteinExistence type="predicted"/>
<keyword evidence="1" id="KW-0808">Transferase</keyword>
<feature type="domain" description="N-acetyltransferase" evidence="3">
    <location>
        <begin position="168"/>
        <end position="316"/>
    </location>
</feature>
<sequence>MTLPDGWTLRPSAPEDAQVFAALLSLGGRSTSADDLLAADARRGSGSRPTRELLTRSGEVLGGWQLQPSLFIPPDFLQVSVLVFPAARGQGVGQRLWQAAQQTAQNLGARGLSSDVPDADPAHRAWAERRGFTLRTHRYASELDLTGVNLADFQPQLDAACAQGVTFTDLRGEGDATLERYVDFVADRLTETPDLAGYPRWTPTQVRDALRLDTDPRPDWLILATGPDGEWLGTTAMIRFQHLPFVYNELTAMHPSARGRGLALPLKLQVVQRAQAGGFTTMRTNNHSLNAPMLAVNRRLGFRQLAGRYEMHHPLR</sequence>
<dbReference type="GO" id="GO:0016747">
    <property type="term" value="F:acyltransferase activity, transferring groups other than amino-acyl groups"/>
    <property type="evidence" value="ECO:0007669"/>
    <property type="project" value="InterPro"/>
</dbReference>
<dbReference type="CDD" id="cd04301">
    <property type="entry name" value="NAT_SF"/>
    <property type="match status" value="1"/>
</dbReference>
<dbReference type="InterPro" id="IPR050832">
    <property type="entry name" value="Bact_Acetyltransf"/>
</dbReference>
<dbReference type="RefSeq" id="WP_309857953.1">
    <property type="nucleotide sequence ID" value="NZ_JAVDQJ010000016.1"/>
</dbReference>
<dbReference type="Gene3D" id="3.40.630.30">
    <property type="match status" value="1"/>
</dbReference>
<evidence type="ECO:0000313" key="4">
    <source>
        <dbReference type="EMBL" id="MDR6220830.1"/>
    </source>
</evidence>
<dbReference type="SUPFAM" id="SSF55729">
    <property type="entry name" value="Acyl-CoA N-acyltransferases (Nat)"/>
    <property type="match status" value="2"/>
</dbReference>
<dbReference type="Pfam" id="PF00583">
    <property type="entry name" value="Acetyltransf_1"/>
    <property type="match status" value="2"/>
</dbReference>
<comment type="caution">
    <text evidence="4">The sequence shown here is derived from an EMBL/GenBank/DDBJ whole genome shotgun (WGS) entry which is preliminary data.</text>
</comment>
<dbReference type="PANTHER" id="PTHR43877">
    <property type="entry name" value="AMINOALKYLPHOSPHONATE N-ACETYLTRANSFERASE-RELATED-RELATED"/>
    <property type="match status" value="1"/>
</dbReference>
<dbReference type="EMBL" id="JAVDQK010000017">
    <property type="protein sequence ID" value="MDR6220830.1"/>
    <property type="molecule type" value="Genomic_DNA"/>
</dbReference>
<dbReference type="InterPro" id="IPR016181">
    <property type="entry name" value="Acyl_CoA_acyltransferase"/>
</dbReference>
<evidence type="ECO:0000259" key="3">
    <source>
        <dbReference type="PROSITE" id="PS51186"/>
    </source>
</evidence>
<organism evidence="4 5">
    <name type="scientific">Deinococcus soli</name>
    <name type="common">ex Cha et al. 2016</name>
    <dbReference type="NCBI Taxonomy" id="1309411"/>
    <lineage>
        <taxon>Bacteria</taxon>
        <taxon>Thermotogati</taxon>
        <taxon>Deinococcota</taxon>
        <taxon>Deinococci</taxon>
        <taxon>Deinococcales</taxon>
        <taxon>Deinococcaceae</taxon>
        <taxon>Deinococcus</taxon>
    </lineage>
</organism>
<evidence type="ECO:0000256" key="2">
    <source>
        <dbReference type="ARBA" id="ARBA00023315"/>
    </source>
</evidence>
<protein>
    <submittedName>
        <fullName evidence="4">GNAT superfamily N-acetyltransferase</fullName>
    </submittedName>
</protein>
<dbReference type="InterPro" id="IPR000182">
    <property type="entry name" value="GNAT_dom"/>
</dbReference>
<evidence type="ECO:0000256" key="1">
    <source>
        <dbReference type="ARBA" id="ARBA00022679"/>
    </source>
</evidence>
<dbReference type="PANTHER" id="PTHR43877:SF1">
    <property type="entry name" value="ACETYLTRANSFERASE"/>
    <property type="match status" value="1"/>
</dbReference>
<dbReference type="Proteomes" id="UP001185331">
    <property type="component" value="Unassembled WGS sequence"/>
</dbReference>
<keyword evidence="2" id="KW-0012">Acyltransferase</keyword>
<gene>
    <name evidence="4" type="ORF">J2Y00_004457</name>
</gene>
<dbReference type="PROSITE" id="PS51186">
    <property type="entry name" value="GNAT"/>
    <property type="match status" value="2"/>
</dbReference>
<reference evidence="4" key="1">
    <citation type="submission" date="2023-07" db="EMBL/GenBank/DDBJ databases">
        <title>Sorghum-associated microbial communities from plants grown in Nebraska, USA.</title>
        <authorList>
            <person name="Schachtman D."/>
        </authorList>
    </citation>
    <scope>NUCLEOTIDE SEQUENCE</scope>
    <source>
        <strain evidence="4">BE330</strain>
    </source>
</reference>